<name>A0A4P8HNL5_9BURK</name>
<reference evidence="3 4" key="1">
    <citation type="submission" date="2019-05" db="EMBL/GenBank/DDBJ databases">
        <title>Draft Genome Sequences of Six Type Strains of the Genus Massilia.</title>
        <authorList>
            <person name="Miess H."/>
            <person name="Frediansyhah A."/>
            <person name="Gross H."/>
        </authorList>
    </citation>
    <scope>NUCLEOTIDE SEQUENCE [LARGE SCALE GENOMIC DNA]</scope>
    <source>
        <strain evidence="3 4">DSMZ 26121</strain>
    </source>
</reference>
<organism evidence="2 5">
    <name type="scientific">Pseudoduganella umbonata</name>
    <dbReference type="NCBI Taxonomy" id="864828"/>
    <lineage>
        <taxon>Bacteria</taxon>
        <taxon>Pseudomonadati</taxon>
        <taxon>Pseudomonadota</taxon>
        <taxon>Betaproteobacteria</taxon>
        <taxon>Burkholderiales</taxon>
        <taxon>Oxalobacteraceae</taxon>
        <taxon>Telluria group</taxon>
        <taxon>Pseudoduganella</taxon>
    </lineage>
</organism>
<dbReference type="EMBL" id="JACHXS010000001">
    <property type="protein sequence ID" value="MBB3220003.1"/>
    <property type="molecule type" value="Genomic_DNA"/>
</dbReference>
<keyword evidence="4" id="KW-1185">Reference proteome</keyword>
<dbReference type="Proteomes" id="UP000584325">
    <property type="component" value="Unassembled WGS sequence"/>
</dbReference>
<protein>
    <submittedName>
        <fullName evidence="2">Uncharacterized protein</fullName>
    </submittedName>
</protein>
<dbReference type="EMBL" id="CP040017">
    <property type="protein sequence ID" value="QCP10010.1"/>
    <property type="molecule type" value="Genomic_DNA"/>
</dbReference>
<dbReference type="PROSITE" id="PS51257">
    <property type="entry name" value="PROKAR_LIPOPROTEIN"/>
    <property type="match status" value="1"/>
</dbReference>
<sequence length="276" mass="29773">MKNQCRTSLSTFTRLGAGMAVAVLIAGCADFSAVKTYADDTSKLGASFTAIADTPVRLCEAQFLMQEQTRDPAFTFRIADVQARAAADCAPLAQDNTRILSLVTLLDSYSATLAALADEKLPSYTAELKGLDAAVDELKDRSGEPIVPPDKAKAVITLGRLVSRLATERVARGEITQLLEQSEAVNATTGALAWYATSVTRPQIDTYQQRSRIAMDAALPRFEKTEPLAVRMYAVTLLGEQERVKKLAAANEALIAALARHREATLALQAKLGQRK</sequence>
<dbReference type="AlphaFoldDB" id="A0A4P8HNL5"/>
<dbReference type="RefSeq" id="WP_137312896.1">
    <property type="nucleotide sequence ID" value="NZ_CP040017.1"/>
</dbReference>
<dbReference type="Proteomes" id="UP000298763">
    <property type="component" value="Chromosome"/>
</dbReference>
<gene>
    <name evidence="3" type="ORF">FCL38_05930</name>
    <name evidence="2" type="ORF">FHS02_000790</name>
</gene>
<keyword evidence="1" id="KW-0732">Signal</keyword>
<evidence type="ECO:0000313" key="4">
    <source>
        <dbReference type="Proteomes" id="UP000298763"/>
    </source>
</evidence>
<evidence type="ECO:0000313" key="2">
    <source>
        <dbReference type="EMBL" id="MBB3220003.1"/>
    </source>
</evidence>
<evidence type="ECO:0000256" key="1">
    <source>
        <dbReference type="SAM" id="SignalP"/>
    </source>
</evidence>
<reference evidence="2 5" key="2">
    <citation type="submission" date="2020-08" db="EMBL/GenBank/DDBJ databases">
        <title>Genomic Encyclopedia of Type Strains, Phase III (KMG-III): the genomes of soil and plant-associated and newly described type strains.</title>
        <authorList>
            <person name="Whitman W."/>
        </authorList>
    </citation>
    <scope>NUCLEOTIDE SEQUENCE [LARGE SCALE GENOMIC DNA]</scope>
    <source>
        <strain evidence="2 5">CECT 7753</strain>
    </source>
</reference>
<feature type="chain" id="PRO_5035235911" evidence="1">
    <location>
        <begin position="23"/>
        <end position="276"/>
    </location>
</feature>
<evidence type="ECO:0000313" key="5">
    <source>
        <dbReference type="Proteomes" id="UP000584325"/>
    </source>
</evidence>
<accession>A0A4P8HNL5</accession>
<proteinExistence type="predicted"/>
<dbReference type="OrthoDB" id="8708509at2"/>
<evidence type="ECO:0000313" key="3">
    <source>
        <dbReference type="EMBL" id="QCP10010.1"/>
    </source>
</evidence>
<feature type="signal peptide" evidence="1">
    <location>
        <begin position="1"/>
        <end position="22"/>
    </location>
</feature>